<organism evidence="1 2">
    <name type="scientific">Pisolithus microcarpus 441</name>
    <dbReference type="NCBI Taxonomy" id="765257"/>
    <lineage>
        <taxon>Eukaryota</taxon>
        <taxon>Fungi</taxon>
        <taxon>Dikarya</taxon>
        <taxon>Basidiomycota</taxon>
        <taxon>Agaricomycotina</taxon>
        <taxon>Agaricomycetes</taxon>
        <taxon>Agaricomycetidae</taxon>
        <taxon>Boletales</taxon>
        <taxon>Sclerodermatineae</taxon>
        <taxon>Pisolithaceae</taxon>
        <taxon>Pisolithus</taxon>
    </lineage>
</organism>
<evidence type="ECO:0000313" key="2">
    <source>
        <dbReference type="Proteomes" id="UP000054018"/>
    </source>
</evidence>
<dbReference type="EMBL" id="KN833692">
    <property type="protein sequence ID" value="KIK28583.1"/>
    <property type="molecule type" value="Genomic_DNA"/>
</dbReference>
<evidence type="ECO:0000313" key="1">
    <source>
        <dbReference type="EMBL" id="KIK28583.1"/>
    </source>
</evidence>
<sequence length="54" mass="6175">MSREQCQPLCPLNSHYVSQKDCFQVLVMMCNGVELDALQPVMPPLPNLEEKKKN</sequence>
<protein>
    <submittedName>
        <fullName evidence="1">Uncharacterized protein</fullName>
    </submittedName>
</protein>
<proteinExistence type="predicted"/>
<keyword evidence="2" id="KW-1185">Reference proteome</keyword>
<dbReference type="Proteomes" id="UP000054018">
    <property type="component" value="Unassembled WGS sequence"/>
</dbReference>
<dbReference type="AlphaFoldDB" id="A0A0D0A9H0"/>
<gene>
    <name evidence="1" type="ORF">PISMIDRAFT_589027</name>
</gene>
<reference evidence="2" key="2">
    <citation type="submission" date="2015-01" db="EMBL/GenBank/DDBJ databases">
        <title>Evolutionary Origins and Diversification of the Mycorrhizal Mutualists.</title>
        <authorList>
            <consortium name="DOE Joint Genome Institute"/>
            <consortium name="Mycorrhizal Genomics Consortium"/>
            <person name="Kohler A."/>
            <person name="Kuo A."/>
            <person name="Nagy L.G."/>
            <person name="Floudas D."/>
            <person name="Copeland A."/>
            <person name="Barry K.W."/>
            <person name="Cichocki N."/>
            <person name="Veneault-Fourrey C."/>
            <person name="LaButti K."/>
            <person name="Lindquist E.A."/>
            <person name="Lipzen A."/>
            <person name="Lundell T."/>
            <person name="Morin E."/>
            <person name="Murat C."/>
            <person name="Riley R."/>
            <person name="Ohm R."/>
            <person name="Sun H."/>
            <person name="Tunlid A."/>
            <person name="Henrissat B."/>
            <person name="Grigoriev I.V."/>
            <person name="Hibbett D.S."/>
            <person name="Martin F."/>
        </authorList>
    </citation>
    <scope>NUCLEOTIDE SEQUENCE [LARGE SCALE GENOMIC DNA]</scope>
    <source>
        <strain evidence="2">441</strain>
    </source>
</reference>
<reference evidence="1 2" key="1">
    <citation type="submission" date="2014-04" db="EMBL/GenBank/DDBJ databases">
        <authorList>
            <consortium name="DOE Joint Genome Institute"/>
            <person name="Kuo A."/>
            <person name="Kohler A."/>
            <person name="Costa M.D."/>
            <person name="Nagy L.G."/>
            <person name="Floudas D."/>
            <person name="Copeland A."/>
            <person name="Barry K.W."/>
            <person name="Cichocki N."/>
            <person name="Veneault-Fourrey C."/>
            <person name="LaButti K."/>
            <person name="Lindquist E.A."/>
            <person name="Lipzen A."/>
            <person name="Lundell T."/>
            <person name="Morin E."/>
            <person name="Murat C."/>
            <person name="Sun H."/>
            <person name="Tunlid A."/>
            <person name="Henrissat B."/>
            <person name="Grigoriev I.V."/>
            <person name="Hibbett D.S."/>
            <person name="Martin F."/>
            <person name="Nordberg H.P."/>
            <person name="Cantor M.N."/>
            <person name="Hua S.X."/>
        </authorList>
    </citation>
    <scope>NUCLEOTIDE SEQUENCE [LARGE SCALE GENOMIC DNA]</scope>
    <source>
        <strain evidence="1 2">441</strain>
    </source>
</reference>
<dbReference type="HOGENOM" id="CLU_3051298_0_0_1"/>
<name>A0A0D0A9H0_9AGAM</name>
<accession>A0A0D0A9H0</accession>